<dbReference type="GO" id="GO:0016887">
    <property type="term" value="F:ATP hydrolysis activity"/>
    <property type="evidence" value="ECO:0007669"/>
    <property type="project" value="TreeGrafter"/>
</dbReference>
<dbReference type="GO" id="GO:0005524">
    <property type="term" value="F:ATP binding"/>
    <property type="evidence" value="ECO:0007669"/>
    <property type="project" value="UniProtKB-KW"/>
</dbReference>
<evidence type="ECO:0000259" key="3">
    <source>
        <dbReference type="PROSITE" id="PS51880"/>
    </source>
</evidence>
<name>A0A7C3MIE3_DICTH</name>
<dbReference type="InterPro" id="IPR012675">
    <property type="entry name" value="Beta-grasp_dom_sf"/>
</dbReference>
<keyword evidence="2" id="KW-0067">ATP-binding</keyword>
<dbReference type="SUPFAM" id="SSF81271">
    <property type="entry name" value="TGS-like"/>
    <property type="match status" value="1"/>
</dbReference>
<dbReference type="InterPro" id="IPR004095">
    <property type="entry name" value="TGS"/>
</dbReference>
<comment type="caution">
    <text evidence="4">The sequence shown here is derived from an EMBL/GenBank/DDBJ whole genome shotgun (WGS) entry which is preliminary data.</text>
</comment>
<dbReference type="Gene3D" id="3.10.20.30">
    <property type="match status" value="1"/>
</dbReference>
<dbReference type="EMBL" id="DTIN01000025">
    <property type="protein sequence ID" value="HFX13850.1"/>
    <property type="molecule type" value="Genomic_DNA"/>
</dbReference>
<dbReference type="Gene3D" id="1.10.150.300">
    <property type="entry name" value="TGS-like domain"/>
    <property type="match status" value="1"/>
</dbReference>
<dbReference type="InterPro" id="IPR013029">
    <property type="entry name" value="YchF_C"/>
</dbReference>
<dbReference type="CDD" id="cd04867">
    <property type="entry name" value="TGS_YchF_OLA1"/>
    <property type="match status" value="1"/>
</dbReference>
<gene>
    <name evidence="4" type="primary">ychF</name>
    <name evidence="4" type="ORF">ENW00_06845</name>
</gene>
<reference evidence="4" key="1">
    <citation type="journal article" date="2020" name="mSystems">
        <title>Genome- and Community-Level Interaction Insights into Carbon Utilization and Element Cycling Functions of Hydrothermarchaeota in Hydrothermal Sediment.</title>
        <authorList>
            <person name="Zhou Z."/>
            <person name="Liu Y."/>
            <person name="Xu W."/>
            <person name="Pan J."/>
            <person name="Luo Z.H."/>
            <person name="Li M."/>
        </authorList>
    </citation>
    <scope>NUCLEOTIDE SEQUENCE [LARGE SCALE GENOMIC DNA]</scope>
    <source>
        <strain evidence="4">SpSt-81</strain>
    </source>
</reference>
<dbReference type="InterPro" id="IPR023192">
    <property type="entry name" value="TGS-like_dom_sf"/>
</dbReference>
<dbReference type="PROSITE" id="PS51880">
    <property type="entry name" value="TGS"/>
    <property type="match status" value="1"/>
</dbReference>
<evidence type="ECO:0000313" key="4">
    <source>
        <dbReference type="EMBL" id="HFX13850.1"/>
    </source>
</evidence>
<dbReference type="InterPro" id="IPR027417">
    <property type="entry name" value="P-loop_NTPase"/>
</dbReference>
<evidence type="ECO:0000256" key="1">
    <source>
        <dbReference type="ARBA" id="ARBA00022741"/>
    </source>
</evidence>
<organism evidence="4">
    <name type="scientific">Dictyoglomus thermophilum</name>
    <dbReference type="NCBI Taxonomy" id="14"/>
    <lineage>
        <taxon>Bacteria</taxon>
        <taxon>Pseudomonadati</taxon>
        <taxon>Dictyoglomota</taxon>
        <taxon>Dictyoglomia</taxon>
        <taxon>Dictyoglomales</taxon>
        <taxon>Dictyoglomaceae</taxon>
        <taxon>Dictyoglomus</taxon>
    </lineage>
</organism>
<accession>A0A7C3MIE3</accession>
<protein>
    <submittedName>
        <fullName evidence="4">Redox-regulated ATPase YchF</fullName>
    </submittedName>
</protein>
<proteinExistence type="predicted"/>
<dbReference type="GO" id="GO:0005737">
    <property type="term" value="C:cytoplasm"/>
    <property type="evidence" value="ECO:0007669"/>
    <property type="project" value="TreeGrafter"/>
</dbReference>
<dbReference type="PANTHER" id="PTHR23305">
    <property type="entry name" value="OBG GTPASE FAMILY"/>
    <property type="match status" value="1"/>
</dbReference>
<dbReference type="AlphaFoldDB" id="A0A7C3MIE3"/>
<dbReference type="FunFam" id="3.10.20.30:FF:000001">
    <property type="entry name" value="Ribosome-binding ATPase YchF"/>
    <property type="match status" value="1"/>
</dbReference>
<feature type="domain" description="TGS" evidence="3">
    <location>
        <begin position="248"/>
        <end position="331"/>
    </location>
</feature>
<sequence length="333" mass="38775">MANLIVGESQSGKTTLIKVLSKGKAHIKFSDYNICAVPKEDERLIELWKIFKSKSINFINLDFMDPPGNATFTSLNPQLYEKIQKAEIILYMLPLFREDKDLDEIKNQENEFILKDLETTEKLLKNRKLGIPEKAVLDKIQKSLLDEIPLSNMEFREDELKILSAWNLLSIKPIFYIINISNTQLEDEKLLNSIKEKLKDKIYFLFPAKLEEELLELDEKDVTEYLSMYNLSKSIRNLLIDKIFEFNNLISFFTVGEKDARAWKLKKGSTALNAAGVIHTDIAKGFIRAEVIRWDELVKIGDWKKAYQEGKVRVEKKDYIVEDGDVLYIRFHI</sequence>
<dbReference type="InterPro" id="IPR012676">
    <property type="entry name" value="TGS-like"/>
</dbReference>
<dbReference type="PANTHER" id="PTHR23305:SF18">
    <property type="entry name" value="OBG-TYPE G DOMAIN-CONTAINING PROTEIN"/>
    <property type="match status" value="1"/>
</dbReference>
<dbReference type="Pfam" id="PF06071">
    <property type="entry name" value="YchF-GTPase_C"/>
    <property type="match status" value="1"/>
</dbReference>
<keyword evidence="1" id="KW-0547">Nucleotide-binding</keyword>
<dbReference type="Gene3D" id="3.40.50.300">
    <property type="entry name" value="P-loop containing nucleotide triphosphate hydrolases"/>
    <property type="match status" value="1"/>
</dbReference>
<dbReference type="SUPFAM" id="SSF52540">
    <property type="entry name" value="P-loop containing nucleoside triphosphate hydrolases"/>
    <property type="match status" value="1"/>
</dbReference>
<evidence type="ECO:0000256" key="2">
    <source>
        <dbReference type="ARBA" id="ARBA00022840"/>
    </source>
</evidence>